<dbReference type="OrthoDB" id="2414383at2759"/>
<protein>
    <submittedName>
        <fullName evidence="1">Ribonuclease H-like domain-containing protein</fullName>
    </submittedName>
</protein>
<proteinExistence type="predicted"/>
<dbReference type="Proteomes" id="UP000615446">
    <property type="component" value="Unassembled WGS sequence"/>
</dbReference>
<reference evidence="1" key="1">
    <citation type="submission" date="2019-10" db="EMBL/GenBank/DDBJ databases">
        <title>Conservation and host-specific expression of non-tandemly repeated heterogenous ribosome RNA gene in arbuscular mycorrhizal fungi.</title>
        <authorList>
            <person name="Maeda T."/>
            <person name="Kobayashi Y."/>
            <person name="Nakagawa T."/>
            <person name="Ezawa T."/>
            <person name="Yamaguchi K."/>
            <person name="Bino T."/>
            <person name="Nishimoto Y."/>
            <person name="Shigenobu S."/>
            <person name="Kawaguchi M."/>
        </authorList>
    </citation>
    <scope>NUCLEOTIDE SEQUENCE</scope>
    <source>
        <strain evidence="1">HR1</strain>
    </source>
</reference>
<name>A0A8H3QEY4_9GLOM</name>
<organism evidence="1 2">
    <name type="scientific">Rhizophagus clarus</name>
    <dbReference type="NCBI Taxonomy" id="94130"/>
    <lineage>
        <taxon>Eukaryota</taxon>
        <taxon>Fungi</taxon>
        <taxon>Fungi incertae sedis</taxon>
        <taxon>Mucoromycota</taxon>
        <taxon>Glomeromycotina</taxon>
        <taxon>Glomeromycetes</taxon>
        <taxon>Glomerales</taxon>
        <taxon>Glomeraceae</taxon>
        <taxon>Rhizophagus</taxon>
    </lineage>
</organism>
<gene>
    <name evidence="1" type="ORF">RCL2_000416300</name>
</gene>
<dbReference type="AlphaFoldDB" id="A0A8H3QEY4"/>
<evidence type="ECO:0000313" key="2">
    <source>
        <dbReference type="Proteomes" id="UP000615446"/>
    </source>
</evidence>
<accession>A0A8H3QEY4</accession>
<evidence type="ECO:0000313" key="1">
    <source>
        <dbReference type="EMBL" id="GES76776.1"/>
    </source>
</evidence>
<comment type="caution">
    <text evidence="1">The sequence shown here is derived from an EMBL/GenBank/DDBJ whole genome shotgun (WGS) entry which is preliminary data.</text>
</comment>
<sequence length="116" mass="13394">MLSSDKWDLLRDLRPILRPFTEATDLLGGSNYCTFSIINPILTQIKKQFAPPASHNINHDYDINFQDEETAFDDIIDDDDQQFTANSQKLKLKNPINIRGILNKIKSALYISINYY</sequence>
<dbReference type="EMBL" id="BLAL01000026">
    <property type="protein sequence ID" value="GES76776.1"/>
    <property type="molecule type" value="Genomic_DNA"/>
</dbReference>